<dbReference type="OrthoDB" id="9000293at2759"/>
<name>A0A7R9GH42_9CRUS</name>
<feature type="non-terminal residue" evidence="2">
    <location>
        <position position="1"/>
    </location>
</feature>
<keyword evidence="3" id="KW-1185">Reference proteome</keyword>
<dbReference type="EMBL" id="CAJPEX010002380">
    <property type="protein sequence ID" value="CAG0920909.1"/>
    <property type="molecule type" value="Genomic_DNA"/>
</dbReference>
<feature type="signal peptide" evidence="1">
    <location>
        <begin position="1"/>
        <end position="20"/>
    </location>
</feature>
<accession>A0A7R9GH42</accession>
<evidence type="ECO:0000313" key="3">
    <source>
        <dbReference type="Proteomes" id="UP000678499"/>
    </source>
</evidence>
<feature type="chain" id="PRO_5036403283" description="Secreted protein" evidence="1">
    <location>
        <begin position="21"/>
        <end position="83"/>
    </location>
</feature>
<keyword evidence="1" id="KW-0732">Signal</keyword>
<evidence type="ECO:0008006" key="4">
    <source>
        <dbReference type="Google" id="ProtNLM"/>
    </source>
</evidence>
<gene>
    <name evidence="2" type="ORF">NMOB1V02_LOCUS8414</name>
</gene>
<dbReference type="Proteomes" id="UP000678499">
    <property type="component" value="Unassembled WGS sequence"/>
</dbReference>
<protein>
    <recommendedName>
        <fullName evidence="4">Secreted protein</fullName>
    </recommendedName>
</protein>
<proteinExistence type="predicted"/>
<dbReference type="EMBL" id="OA884417">
    <property type="protein sequence ID" value="CAD7280757.1"/>
    <property type="molecule type" value="Genomic_DNA"/>
</dbReference>
<reference evidence="2" key="1">
    <citation type="submission" date="2020-11" db="EMBL/GenBank/DDBJ databases">
        <authorList>
            <person name="Tran Van P."/>
        </authorList>
    </citation>
    <scope>NUCLEOTIDE SEQUENCE</scope>
</reference>
<dbReference type="AlphaFoldDB" id="A0A7R9GH42"/>
<evidence type="ECO:0000256" key="1">
    <source>
        <dbReference type="SAM" id="SignalP"/>
    </source>
</evidence>
<evidence type="ECO:0000313" key="2">
    <source>
        <dbReference type="EMBL" id="CAD7280757.1"/>
    </source>
</evidence>
<sequence>MWLMTLLVVSISNPRSPNQATTEGNWTKIYWPAHTAQGREYLLLSHPAGSRLSPRSEDNTGRGPRVKQCAFWKQFLPQLYAAT</sequence>
<organism evidence="2">
    <name type="scientific">Notodromas monacha</name>
    <dbReference type="NCBI Taxonomy" id="399045"/>
    <lineage>
        <taxon>Eukaryota</taxon>
        <taxon>Metazoa</taxon>
        <taxon>Ecdysozoa</taxon>
        <taxon>Arthropoda</taxon>
        <taxon>Crustacea</taxon>
        <taxon>Oligostraca</taxon>
        <taxon>Ostracoda</taxon>
        <taxon>Podocopa</taxon>
        <taxon>Podocopida</taxon>
        <taxon>Cypridocopina</taxon>
        <taxon>Cypridoidea</taxon>
        <taxon>Cyprididae</taxon>
        <taxon>Notodromas</taxon>
    </lineage>
</organism>